<reference evidence="1" key="1">
    <citation type="submission" date="2023-04" db="EMBL/GenBank/DDBJ databases">
        <title>Draft Genome sequencing of Naganishia species isolated from polar environments using Oxford Nanopore Technology.</title>
        <authorList>
            <person name="Leo P."/>
            <person name="Venkateswaran K."/>
        </authorList>
    </citation>
    <scope>NUCLEOTIDE SEQUENCE</scope>
    <source>
        <strain evidence="1">MNA-CCFEE 5261</strain>
    </source>
</reference>
<accession>A0ACC2VD77</accession>
<evidence type="ECO:0000313" key="2">
    <source>
        <dbReference type="Proteomes" id="UP001241377"/>
    </source>
</evidence>
<name>A0ACC2VD77_9TREE</name>
<keyword evidence="2" id="KW-1185">Reference proteome</keyword>
<gene>
    <name evidence="1" type="ORF">QFC19_007166</name>
</gene>
<dbReference type="EMBL" id="JASBWR010000093">
    <property type="protein sequence ID" value="KAJ9096512.1"/>
    <property type="molecule type" value="Genomic_DNA"/>
</dbReference>
<evidence type="ECO:0000313" key="1">
    <source>
        <dbReference type="EMBL" id="KAJ9096512.1"/>
    </source>
</evidence>
<organism evidence="1 2">
    <name type="scientific">Naganishia cerealis</name>
    <dbReference type="NCBI Taxonomy" id="610337"/>
    <lineage>
        <taxon>Eukaryota</taxon>
        <taxon>Fungi</taxon>
        <taxon>Dikarya</taxon>
        <taxon>Basidiomycota</taxon>
        <taxon>Agaricomycotina</taxon>
        <taxon>Tremellomycetes</taxon>
        <taxon>Filobasidiales</taxon>
        <taxon>Filobasidiaceae</taxon>
        <taxon>Naganishia</taxon>
    </lineage>
</organism>
<dbReference type="Proteomes" id="UP001241377">
    <property type="component" value="Unassembled WGS sequence"/>
</dbReference>
<proteinExistence type="predicted"/>
<protein>
    <submittedName>
        <fullName evidence="1">Uncharacterized protein</fullName>
    </submittedName>
</protein>
<sequence>MRYAFLLFLLVVVEAAFIQTQSCSFKSKQYVFAPALVDVALDEDHDLLKFFVNSQVRNESAGNNIVVSDVNSTTNLFTTLHVLITYQGKVVVNENRRLCDLLMVKKSPQFYNSPRFNKPATSSTRSTFRPFPTGFIHNVSDGSLFSKRDRDTKRKFPYLSDSNSTISNLFSNKTGNLVQCPLYDQDSVAFYYQVDVSNYVRRIGSYSAKFTIVSNDSKGSVLGCFQIYVTPVISDSIIDSIVIAVLALFLVTGLINFFTVIYSSYQESSNPFLFMASTICNRGLLKQLGATVQLIAVYFQFAFFIGALDLQYPGFYQPMVSSIRWCSLLGFNFIGSLGVTGRHRDNVYFTLNIGGLKTLASYTSIHLSTIAWPNFMISLAVWFVILILVQQGFLVLNYFMEWLRPKSRWILIITGWKRFIAFRDFDTKRDISFILGQLVSHFMLLFGFPFLVLTSYVMVEAANLNGRHKFPFIFQDVRRAAYSETSTYQQLFAPLLAFAQHKKPPKGLNSTTTFNTTKALANTLIPLRNSTLNSNVPLTRDPIASAFRSYRNVSTPIVALSVIFFALWIGLAFYLIFGYIVKISQCRITQNDRVKKLYTSVKTILIWSPFYHLYHPNKVYFVIIDLLTLMFRLLIVGCLQTNGAYQVGALIVLEVAYVILHFGIWPFFVDFSLWSTKTIIPPARLLVTFLCIPLIRELNYSEDMRSRVAFAHFGVHLFVVVVFLVQLVYGVVITIRSIVKAKRSLDLTGSNLKKHTSYDSFAAAFDYQHVLQKKKMPAVDEDVNSGSINDSVSEVLYYRSGTIFEARSDDLDSIALLRSIIFKGTSDQAESVTVANDTSDEAQSYTPKRNDYTFREADLIYRKYFTGDLVDPDIKAMWDARQIWDTQELRNNKEIMEKIQSPQTNNGPAGRLCNLFGKKQPVERSFHVSRPRKLIVKKLEDDGNSLLTSDSTSTK</sequence>
<comment type="caution">
    <text evidence="1">The sequence shown here is derived from an EMBL/GenBank/DDBJ whole genome shotgun (WGS) entry which is preliminary data.</text>
</comment>